<evidence type="ECO:0000313" key="19">
    <source>
        <dbReference type="Proteomes" id="UP000492821"/>
    </source>
</evidence>
<dbReference type="SUPFAM" id="SSF56091">
    <property type="entry name" value="DNA ligase/mRNA capping enzyme, catalytic domain"/>
    <property type="match status" value="1"/>
</dbReference>
<dbReference type="GO" id="GO:0005634">
    <property type="term" value="C:nucleus"/>
    <property type="evidence" value="ECO:0007669"/>
    <property type="project" value="UniProtKB-SubCell"/>
</dbReference>
<proteinExistence type="inferred from homology"/>
<evidence type="ECO:0000256" key="17">
    <source>
        <dbReference type="SAM" id="MobiDB-lite"/>
    </source>
</evidence>
<dbReference type="EC" id="6.5.1.1" evidence="15"/>
<comment type="catalytic activity">
    <reaction evidence="13 15">
        <text>ATP + (deoxyribonucleotide)n-3'-hydroxyl + 5'-phospho-(deoxyribonucleotide)m = (deoxyribonucleotide)n+m + AMP + diphosphate.</text>
        <dbReference type="EC" id="6.5.1.1"/>
    </reaction>
</comment>
<accession>A0A7E4VEA5</accession>
<keyword evidence="5" id="KW-0235">DNA replication</keyword>
<sequence length="643" mass="72279">MTVDVVAETKWKQGDKIPYLALAKTLQVIEGTSSRLEIIKTLKDFFVHAIELSPDDLPACVYLCVNQLGPSYEGLELGIAETYLIKALGDAFGRNVNKIKEDLVTYGDLGIVAENSRTTQKTLFEPPRLTIPAVFKKMQTIARISGNKSMEQKVREIKGLLVPCKECEARYLIRGLQGKLRIGLAEQSLLGALANAFTTVELKKEGKKLAGDKLKERMVEDALIVKTTYCECPNYDKLIKVALEEGVKALPEKCKIEPGIPMKPMLAHPTKGVSEVMKRFGESHFACEWKYDGERCQMHKTKTGVKLYSRNQENHTTKYPDIIEKLPECIGEDVVDFIADGEVVAWDAVKKHILTFQTLSTRKRKADQDTPIQVQVCVFLFDLLYLNGESLVKRTFRERRELLHKHFKAVPGAFTFATSRDTSDVDEIAEFLDDAIKGHCEGLMVKTLDDNATYEIAKRSHSWLKLKKDYLEGAGDTFDLVVIGGYCGTGKRTGVYGGYLLACYDPSSETYQSICKIGTGFSDEVLQSQYAQLSKLKIEKPRPYYVFDSVLTPDHWFEPEIVWEVKAADLSISPKHKAAIGIVDEDKGISLRFPRYIRLRDDKKAEDATTSDQVAEMYRGQEQIKGIDGAGNAENEDEEMEEV</sequence>
<dbReference type="GO" id="GO:0003677">
    <property type="term" value="F:DNA binding"/>
    <property type="evidence" value="ECO:0007669"/>
    <property type="project" value="InterPro"/>
</dbReference>
<dbReference type="InterPro" id="IPR016059">
    <property type="entry name" value="DNA_ligase_ATP-dep_CS"/>
</dbReference>
<dbReference type="Proteomes" id="UP000492821">
    <property type="component" value="Unassembled WGS sequence"/>
</dbReference>
<dbReference type="PROSITE" id="PS50160">
    <property type="entry name" value="DNA_LIGASE_A3"/>
    <property type="match status" value="1"/>
</dbReference>
<evidence type="ECO:0000256" key="9">
    <source>
        <dbReference type="ARBA" id="ARBA00023172"/>
    </source>
</evidence>
<evidence type="ECO:0000256" key="6">
    <source>
        <dbReference type="ARBA" id="ARBA00022741"/>
    </source>
</evidence>
<dbReference type="GO" id="GO:0006310">
    <property type="term" value="P:DNA recombination"/>
    <property type="evidence" value="ECO:0007669"/>
    <property type="project" value="UniProtKB-KW"/>
</dbReference>
<dbReference type="GO" id="GO:0051301">
    <property type="term" value="P:cell division"/>
    <property type="evidence" value="ECO:0007669"/>
    <property type="project" value="UniProtKB-KW"/>
</dbReference>
<keyword evidence="10 15" id="KW-0234">DNA repair</keyword>
<keyword evidence="11" id="KW-0539">Nucleus</keyword>
<dbReference type="GO" id="GO:0003910">
    <property type="term" value="F:DNA ligase (ATP) activity"/>
    <property type="evidence" value="ECO:0007669"/>
    <property type="project" value="UniProtKB-EC"/>
</dbReference>
<dbReference type="InterPro" id="IPR012310">
    <property type="entry name" value="DNA_ligase_ATP-dep_cent"/>
</dbReference>
<dbReference type="CDD" id="cd07969">
    <property type="entry name" value="OBF_DNA_ligase_I"/>
    <property type="match status" value="1"/>
</dbReference>
<evidence type="ECO:0000256" key="16">
    <source>
        <dbReference type="RuleBase" id="RU004196"/>
    </source>
</evidence>
<comment type="similarity">
    <text evidence="2 16">Belongs to the ATP-dependent DNA ligase family.</text>
</comment>
<evidence type="ECO:0000256" key="12">
    <source>
        <dbReference type="ARBA" id="ARBA00023306"/>
    </source>
</evidence>
<keyword evidence="8 15" id="KW-0067">ATP-binding</keyword>
<evidence type="ECO:0000256" key="11">
    <source>
        <dbReference type="ARBA" id="ARBA00023242"/>
    </source>
</evidence>
<evidence type="ECO:0000256" key="15">
    <source>
        <dbReference type="RuleBase" id="RU000617"/>
    </source>
</evidence>
<keyword evidence="3 15" id="KW-0436">Ligase</keyword>
<comment type="function">
    <text evidence="14">DNA ligase that seals nicks in double-stranded DNA during DNA replication, DNA recombination and DNA repair.</text>
</comment>
<feature type="domain" description="ATP-dependent DNA ligase family profile" evidence="18">
    <location>
        <begin position="369"/>
        <end position="505"/>
    </location>
</feature>
<dbReference type="GO" id="GO:0005739">
    <property type="term" value="C:mitochondrion"/>
    <property type="evidence" value="ECO:0007669"/>
    <property type="project" value="TreeGrafter"/>
</dbReference>
<feature type="compositionally biased region" description="Acidic residues" evidence="17">
    <location>
        <begin position="634"/>
        <end position="643"/>
    </location>
</feature>
<dbReference type="Gene3D" id="2.40.50.140">
    <property type="entry name" value="Nucleic acid-binding proteins"/>
    <property type="match status" value="1"/>
</dbReference>
<evidence type="ECO:0000256" key="3">
    <source>
        <dbReference type="ARBA" id="ARBA00022598"/>
    </source>
</evidence>
<dbReference type="Gene3D" id="3.30.1490.70">
    <property type="match status" value="1"/>
</dbReference>
<dbReference type="FunFam" id="1.10.3260.10:FF:000001">
    <property type="entry name" value="DNA ligase"/>
    <property type="match status" value="1"/>
</dbReference>
<dbReference type="Pfam" id="PF04675">
    <property type="entry name" value="DNA_ligase_A_N"/>
    <property type="match status" value="1"/>
</dbReference>
<keyword evidence="9 15" id="KW-0233">DNA recombination</keyword>
<protein>
    <recommendedName>
        <fullName evidence="15">DNA ligase</fullName>
        <ecNumber evidence="15">6.5.1.1</ecNumber>
    </recommendedName>
</protein>
<dbReference type="Pfam" id="PF01068">
    <property type="entry name" value="DNA_ligase_A_M"/>
    <property type="match status" value="1"/>
</dbReference>
<evidence type="ECO:0000259" key="18">
    <source>
        <dbReference type="PROSITE" id="PS50160"/>
    </source>
</evidence>
<dbReference type="InterPro" id="IPR012340">
    <property type="entry name" value="NA-bd_OB-fold"/>
</dbReference>
<comment type="subcellular location">
    <subcellularLocation>
        <location evidence="1">Nucleus</location>
    </subcellularLocation>
</comment>
<evidence type="ECO:0000256" key="10">
    <source>
        <dbReference type="ARBA" id="ARBA00023204"/>
    </source>
</evidence>
<dbReference type="InterPro" id="IPR012308">
    <property type="entry name" value="DNA_ligase_ATP-dep_N"/>
</dbReference>
<dbReference type="InterPro" id="IPR036599">
    <property type="entry name" value="DNA_ligase_N_sf"/>
</dbReference>
<dbReference type="Gene3D" id="1.10.3260.10">
    <property type="entry name" value="DNA ligase, ATP-dependent, N-terminal domain"/>
    <property type="match status" value="1"/>
</dbReference>
<dbReference type="Gene3D" id="3.30.470.30">
    <property type="entry name" value="DNA ligase/mRNA capping enzyme"/>
    <property type="match status" value="1"/>
</dbReference>
<evidence type="ECO:0000256" key="1">
    <source>
        <dbReference type="ARBA" id="ARBA00004123"/>
    </source>
</evidence>
<dbReference type="FunFam" id="3.30.470.30:FF:000002">
    <property type="entry name" value="DNA ligase"/>
    <property type="match status" value="1"/>
</dbReference>
<keyword evidence="19" id="KW-1185">Reference proteome</keyword>
<feature type="region of interest" description="Disordered" evidence="17">
    <location>
        <begin position="618"/>
        <end position="643"/>
    </location>
</feature>
<dbReference type="InterPro" id="IPR050191">
    <property type="entry name" value="ATP-dep_DNA_ligase"/>
</dbReference>
<dbReference type="GO" id="GO:1903461">
    <property type="term" value="P:Okazaki fragment processing involved in mitotic DNA replication"/>
    <property type="evidence" value="ECO:0007669"/>
    <property type="project" value="TreeGrafter"/>
</dbReference>
<dbReference type="GO" id="GO:0005524">
    <property type="term" value="F:ATP binding"/>
    <property type="evidence" value="ECO:0007669"/>
    <property type="project" value="UniProtKB-KW"/>
</dbReference>
<keyword evidence="7 15" id="KW-0227">DNA damage</keyword>
<dbReference type="SUPFAM" id="SSF50249">
    <property type="entry name" value="Nucleic acid-binding proteins"/>
    <property type="match status" value="1"/>
</dbReference>
<keyword evidence="4" id="KW-0132">Cell division</keyword>
<dbReference type="FunFam" id="2.40.50.140:FF:000062">
    <property type="entry name" value="DNA ligase"/>
    <property type="match status" value="1"/>
</dbReference>
<dbReference type="SUPFAM" id="SSF117018">
    <property type="entry name" value="ATP-dependent DNA ligase DNA-binding domain"/>
    <property type="match status" value="1"/>
</dbReference>
<keyword evidence="6 15" id="KW-0547">Nucleotide-binding</keyword>
<dbReference type="AlphaFoldDB" id="A0A7E4VEA5"/>
<reference evidence="20" key="2">
    <citation type="submission" date="2020-10" db="UniProtKB">
        <authorList>
            <consortium name="WormBaseParasite"/>
        </authorList>
    </citation>
    <scope>IDENTIFICATION</scope>
</reference>
<dbReference type="PROSITE" id="PS00697">
    <property type="entry name" value="DNA_LIGASE_A1"/>
    <property type="match status" value="1"/>
</dbReference>
<evidence type="ECO:0000256" key="4">
    <source>
        <dbReference type="ARBA" id="ARBA00022618"/>
    </source>
</evidence>
<evidence type="ECO:0000256" key="8">
    <source>
        <dbReference type="ARBA" id="ARBA00022840"/>
    </source>
</evidence>
<dbReference type="PANTHER" id="PTHR45674">
    <property type="entry name" value="DNA LIGASE 1/3 FAMILY MEMBER"/>
    <property type="match status" value="1"/>
</dbReference>
<evidence type="ECO:0000256" key="2">
    <source>
        <dbReference type="ARBA" id="ARBA00007572"/>
    </source>
</evidence>
<dbReference type="InterPro" id="IPR012309">
    <property type="entry name" value="DNA_ligase_ATP-dep_C"/>
</dbReference>
<evidence type="ECO:0000256" key="7">
    <source>
        <dbReference type="ARBA" id="ARBA00022763"/>
    </source>
</evidence>
<evidence type="ECO:0000313" key="20">
    <source>
        <dbReference type="WBParaSite" id="Pan_g19208.t1"/>
    </source>
</evidence>
<dbReference type="InterPro" id="IPR000977">
    <property type="entry name" value="DNA_ligase_ATP-dep"/>
</dbReference>
<dbReference type="NCBIfam" id="TIGR00574">
    <property type="entry name" value="dnl1"/>
    <property type="match status" value="1"/>
</dbReference>
<evidence type="ECO:0000256" key="5">
    <source>
        <dbReference type="ARBA" id="ARBA00022705"/>
    </source>
</evidence>
<organism evidence="19 20">
    <name type="scientific">Panagrellus redivivus</name>
    <name type="common">Microworm</name>
    <dbReference type="NCBI Taxonomy" id="6233"/>
    <lineage>
        <taxon>Eukaryota</taxon>
        <taxon>Metazoa</taxon>
        <taxon>Ecdysozoa</taxon>
        <taxon>Nematoda</taxon>
        <taxon>Chromadorea</taxon>
        <taxon>Rhabditida</taxon>
        <taxon>Tylenchina</taxon>
        <taxon>Panagrolaimomorpha</taxon>
        <taxon>Panagrolaimoidea</taxon>
        <taxon>Panagrolaimidae</taxon>
        <taxon>Panagrellus</taxon>
    </lineage>
</organism>
<dbReference type="GO" id="GO:0071897">
    <property type="term" value="P:DNA biosynthetic process"/>
    <property type="evidence" value="ECO:0007669"/>
    <property type="project" value="InterPro"/>
</dbReference>
<dbReference type="PANTHER" id="PTHR45674:SF4">
    <property type="entry name" value="DNA LIGASE 1"/>
    <property type="match status" value="1"/>
</dbReference>
<name>A0A7E4VEA5_PANRE</name>
<dbReference type="Pfam" id="PF04679">
    <property type="entry name" value="DNA_ligase_A_C"/>
    <property type="match status" value="1"/>
</dbReference>
<reference evidence="19" key="1">
    <citation type="journal article" date="2013" name="Genetics">
        <title>The draft genome and transcriptome of Panagrellus redivivus are shaped by the harsh demands of a free-living lifestyle.</title>
        <authorList>
            <person name="Srinivasan J."/>
            <person name="Dillman A.R."/>
            <person name="Macchietto M.G."/>
            <person name="Heikkinen L."/>
            <person name="Lakso M."/>
            <person name="Fracchia K.M."/>
            <person name="Antoshechkin I."/>
            <person name="Mortazavi A."/>
            <person name="Wong G."/>
            <person name="Sternberg P.W."/>
        </authorList>
    </citation>
    <scope>NUCLEOTIDE SEQUENCE [LARGE SCALE GENOMIC DNA]</scope>
    <source>
        <strain evidence="19">MT8872</strain>
    </source>
</reference>
<dbReference type="WBParaSite" id="Pan_g19208.t1">
    <property type="protein sequence ID" value="Pan_g19208.t1"/>
    <property type="gene ID" value="Pan_g19208"/>
</dbReference>
<dbReference type="CDD" id="cd07900">
    <property type="entry name" value="Adenylation_DNA_ligase_I_Euk"/>
    <property type="match status" value="1"/>
</dbReference>
<keyword evidence="12" id="KW-0131">Cell cycle</keyword>
<dbReference type="PROSITE" id="PS00333">
    <property type="entry name" value="DNA_LIGASE_A2"/>
    <property type="match status" value="1"/>
</dbReference>
<evidence type="ECO:0000256" key="13">
    <source>
        <dbReference type="ARBA" id="ARBA00034003"/>
    </source>
</evidence>
<dbReference type="GO" id="GO:0006281">
    <property type="term" value="P:DNA repair"/>
    <property type="evidence" value="ECO:0007669"/>
    <property type="project" value="UniProtKB-KW"/>
</dbReference>
<evidence type="ECO:0000256" key="14">
    <source>
        <dbReference type="ARBA" id="ARBA00054532"/>
    </source>
</evidence>